<dbReference type="Gene3D" id="3.40.50.300">
    <property type="entry name" value="P-loop containing nucleotide triphosphate hydrolases"/>
    <property type="match status" value="1"/>
</dbReference>
<dbReference type="GO" id="GO:0005524">
    <property type="term" value="F:ATP binding"/>
    <property type="evidence" value="ECO:0007669"/>
    <property type="project" value="UniProtKB-UniRule"/>
</dbReference>
<comment type="cofactor">
    <cofactor evidence="11">
        <name>Mg(2+)</name>
        <dbReference type="ChEBI" id="CHEBI:18420"/>
    </cofactor>
    <text evidence="11">Binds 1 Mg(2+) ion per subunit.</text>
</comment>
<protein>
    <recommendedName>
        <fullName evidence="3 11">Shikimate kinase</fullName>
        <shortName evidence="11">SK</shortName>
        <ecNumber evidence="3 11">2.7.1.71</ecNumber>
    </recommendedName>
</protein>
<dbReference type="GO" id="GO:0005829">
    <property type="term" value="C:cytosol"/>
    <property type="evidence" value="ECO:0007669"/>
    <property type="project" value="TreeGrafter"/>
</dbReference>
<keyword evidence="5 11" id="KW-0808">Transferase</keyword>
<dbReference type="HAMAP" id="MF_00109">
    <property type="entry name" value="Shikimate_kinase"/>
    <property type="match status" value="1"/>
</dbReference>
<evidence type="ECO:0000256" key="11">
    <source>
        <dbReference type="HAMAP-Rule" id="MF_00109"/>
    </source>
</evidence>
<dbReference type="SUPFAM" id="SSF52540">
    <property type="entry name" value="P-loop containing nucleoside triphosphate hydrolases"/>
    <property type="match status" value="1"/>
</dbReference>
<keyword evidence="11" id="KW-0479">Metal-binding</keyword>
<comment type="caution">
    <text evidence="12">The sequence shown here is derived from an EMBL/GenBank/DDBJ whole genome shotgun (WGS) entry which is preliminary data.</text>
</comment>
<evidence type="ECO:0000256" key="9">
    <source>
        <dbReference type="ARBA" id="ARBA00023141"/>
    </source>
</evidence>
<dbReference type="UniPathway" id="UPA00053">
    <property type="reaction ID" value="UER00088"/>
</dbReference>
<gene>
    <name evidence="11" type="primary">aroK</name>
    <name evidence="12" type="ORF">EJP77_04685</name>
</gene>
<comment type="caution">
    <text evidence="11">Lacks conserved residue(s) required for the propagation of feature annotation.</text>
</comment>
<comment type="pathway">
    <text evidence="1 11">Metabolic intermediate biosynthesis; chorismate biosynthesis; chorismate from D-erythrose 4-phosphate and phosphoenolpyruvate: step 5/7.</text>
</comment>
<organism evidence="12 13">
    <name type="scientific">Paenibacillus zeisoli</name>
    <dbReference type="NCBI Taxonomy" id="2496267"/>
    <lineage>
        <taxon>Bacteria</taxon>
        <taxon>Bacillati</taxon>
        <taxon>Bacillota</taxon>
        <taxon>Bacilli</taxon>
        <taxon>Bacillales</taxon>
        <taxon>Paenibacillaceae</taxon>
        <taxon>Paenibacillus</taxon>
    </lineage>
</organism>
<dbReference type="Proteomes" id="UP000272464">
    <property type="component" value="Unassembled WGS sequence"/>
</dbReference>
<dbReference type="PRINTS" id="PR01100">
    <property type="entry name" value="SHIKIMTKNASE"/>
</dbReference>
<feature type="binding site" evidence="11">
    <location>
        <position position="25"/>
    </location>
    <ligand>
        <name>substrate</name>
    </ligand>
</feature>
<comment type="similarity">
    <text evidence="2 11">Belongs to the shikimate kinase family.</text>
</comment>
<dbReference type="Pfam" id="PF01202">
    <property type="entry name" value="SKI"/>
    <property type="match status" value="1"/>
</dbReference>
<comment type="catalytic activity">
    <reaction evidence="10 11">
        <text>shikimate + ATP = 3-phosphoshikimate + ADP + H(+)</text>
        <dbReference type="Rhea" id="RHEA:13121"/>
        <dbReference type="ChEBI" id="CHEBI:15378"/>
        <dbReference type="ChEBI" id="CHEBI:30616"/>
        <dbReference type="ChEBI" id="CHEBI:36208"/>
        <dbReference type="ChEBI" id="CHEBI:145989"/>
        <dbReference type="ChEBI" id="CHEBI:456216"/>
        <dbReference type="EC" id="2.7.1.71"/>
    </reaction>
</comment>
<keyword evidence="11" id="KW-0963">Cytoplasm</keyword>
<dbReference type="InterPro" id="IPR000623">
    <property type="entry name" value="Shikimate_kinase/TSH1"/>
</dbReference>
<dbReference type="EMBL" id="RZNX01000001">
    <property type="protein sequence ID" value="RUT36624.1"/>
    <property type="molecule type" value="Genomic_DNA"/>
</dbReference>
<dbReference type="InterPro" id="IPR031322">
    <property type="entry name" value="Shikimate/glucono_kinase"/>
</dbReference>
<dbReference type="PROSITE" id="PS01128">
    <property type="entry name" value="SHIKIMATE_KINASE"/>
    <property type="match status" value="1"/>
</dbReference>
<feature type="binding site" evidence="11">
    <location>
        <position position="49"/>
    </location>
    <ligand>
        <name>substrate</name>
    </ligand>
</feature>
<evidence type="ECO:0000256" key="2">
    <source>
        <dbReference type="ARBA" id="ARBA00006997"/>
    </source>
</evidence>
<dbReference type="GO" id="GO:0009423">
    <property type="term" value="P:chorismate biosynthetic process"/>
    <property type="evidence" value="ECO:0007669"/>
    <property type="project" value="UniProtKB-UniRule"/>
</dbReference>
<evidence type="ECO:0000256" key="3">
    <source>
        <dbReference type="ARBA" id="ARBA00012154"/>
    </source>
</evidence>
<dbReference type="AlphaFoldDB" id="A0A433XRI8"/>
<evidence type="ECO:0000256" key="10">
    <source>
        <dbReference type="ARBA" id="ARBA00048567"/>
    </source>
</evidence>
<dbReference type="GO" id="GO:0009073">
    <property type="term" value="P:aromatic amino acid family biosynthetic process"/>
    <property type="evidence" value="ECO:0007669"/>
    <property type="project" value="UniProtKB-KW"/>
</dbReference>
<keyword evidence="6 11" id="KW-0547">Nucleotide-binding</keyword>
<keyword evidence="8 11" id="KW-0067">ATP-binding</keyword>
<feature type="binding site" evidence="11">
    <location>
        <begin position="3"/>
        <end position="8"/>
    </location>
    <ligand>
        <name>ATP</name>
        <dbReference type="ChEBI" id="CHEBI:30616"/>
    </ligand>
</feature>
<dbReference type="PANTHER" id="PTHR21087">
    <property type="entry name" value="SHIKIMATE KINASE"/>
    <property type="match status" value="1"/>
</dbReference>
<feature type="binding site" evidence="11">
    <location>
        <position position="127"/>
    </location>
    <ligand>
        <name>substrate</name>
    </ligand>
</feature>
<name>A0A433XRI8_9BACL</name>
<comment type="subcellular location">
    <subcellularLocation>
        <location evidence="11">Cytoplasm</location>
    </subcellularLocation>
</comment>
<evidence type="ECO:0000256" key="4">
    <source>
        <dbReference type="ARBA" id="ARBA00022605"/>
    </source>
</evidence>
<dbReference type="EC" id="2.7.1.71" evidence="3 11"/>
<dbReference type="InterPro" id="IPR023000">
    <property type="entry name" value="Shikimate_kinase_CS"/>
</dbReference>
<dbReference type="GO" id="GO:0004765">
    <property type="term" value="F:shikimate kinase activity"/>
    <property type="evidence" value="ECO:0007669"/>
    <property type="project" value="UniProtKB-UniRule"/>
</dbReference>
<accession>A0A433XRI8</accession>
<evidence type="ECO:0000256" key="1">
    <source>
        <dbReference type="ARBA" id="ARBA00004842"/>
    </source>
</evidence>
<keyword evidence="13" id="KW-1185">Reference proteome</keyword>
<reference evidence="12 13" key="1">
    <citation type="submission" date="2018-12" db="EMBL/GenBank/DDBJ databases">
        <authorList>
            <person name="Sun L."/>
            <person name="Chen Z."/>
        </authorList>
    </citation>
    <scope>NUCLEOTIDE SEQUENCE [LARGE SCALE GENOMIC DNA]</scope>
    <source>
        <strain evidence="12 13">3-5-3</strain>
    </source>
</reference>
<proteinExistence type="inferred from homology"/>
<dbReference type="GO" id="GO:0000287">
    <property type="term" value="F:magnesium ion binding"/>
    <property type="evidence" value="ECO:0007669"/>
    <property type="project" value="UniProtKB-UniRule"/>
</dbReference>
<keyword evidence="9 11" id="KW-0057">Aromatic amino acid biosynthesis</keyword>
<dbReference type="PANTHER" id="PTHR21087:SF16">
    <property type="entry name" value="SHIKIMATE KINASE 1, CHLOROPLASTIC"/>
    <property type="match status" value="1"/>
</dbReference>
<feature type="binding site" evidence="11">
    <location>
        <position position="109"/>
    </location>
    <ligand>
        <name>ATP</name>
        <dbReference type="ChEBI" id="CHEBI:30616"/>
    </ligand>
</feature>
<comment type="subunit">
    <text evidence="11">Monomer.</text>
</comment>
<evidence type="ECO:0000256" key="7">
    <source>
        <dbReference type="ARBA" id="ARBA00022777"/>
    </source>
</evidence>
<evidence type="ECO:0000313" key="12">
    <source>
        <dbReference type="EMBL" id="RUT36624.1"/>
    </source>
</evidence>
<dbReference type="OrthoDB" id="9800332at2"/>
<evidence type="ECO:0000313" key="13">
    <source>
        <dbReference type="Proteomes" id="UP000272464"/>
    </source>
</evidence>
<evidence type="ECO:0000256" key="5">
    <source>
        <dbReference type="ARBA" id="ARBA00022679"/>
    </source>
</evidence>
<feature type="binding site" evidence="11">
    <location>
        <position position="7"/>
    </location>
    <ligand>
        <name>Mg(2+)</name>
        <dbReference type="ChEBI" id="CHEBI:18420"/>
    </ligand>
</feature>
<keyword evidence="4 11" id="KW-0028">Amino-acid biosynthesis</keyword>
<dbReference type="CDD" id="cd00464">
    <property type="entry name" value="SK"/>
    <property type="match status" value="1"/>
</dbReference>
<feature type="binding site" evidence="11">
    <location>
        <position position="71"/>
    </location>
    <ligand>
        <name>substrate</name>
    </ligand>
</feature>
<comment type="function">
    <text evidence="11">Catalyzes the specific phosphorylation of the 3-hydroxyl group of shikimic acid using ATP as a cosubstrate.</text>
</comment>
<keyword evidence="7 11" id="KW-0418">Kinase</keyword>
<dbReference type="GO" id="GO:0008652">
    <property type="term" value="P:amino acid biosynthetic process"/>
    <property type="evidence" value="ECO:0007669"/>
    <property type="project" value="UniProtKB-KW"/>
</dbReference>
<evidence type="ECO:0000256" key="6">
    <source>
        <dbReference type="ARBA" id="ARBA00022741"/>
    </source>
</evidence>
<sequence>MMGTGKSTVGTLLAAETGHELVDLDLEIQRKAGSTIPDIFANKGEAFFREMENAVLREVLQRDRVIVATGGGCVLKAENCKEMAANGWVVSLKADAESIISRVGDDPNRPLLAGGVRERVMRLLDERKGAYDFAHCTVDTTGKSAADVASEILMHYRV</sequence>
<evidence type="ECO:0000256" key="8">
    <source>
        <dbReference type="ARBA" id="ARBA00022840"/>
    </source>
</evidence>
<dbReference type="InterPro" id="IPR027417">
    <property type="entry name" value="P-loop_NTPase"/>
</dbReference>
<keyword evidence="11" id="KW-0460">Magnesium</keyword>